<dbReference type="Pfam" id="PF12200">
    <property type="entry name" value="DUF3597"/>
    <property type="match status" value="1"/>
</dbReference>
<reference evidence="3 5" key="1">
    <citation type="submission" date="2019-04" db="EMBL/GenBank/DDBJ databases">
        <title>Complete genome sequence of Agrobacterium larrymoorei CFBP5473.</title>
        <authorList>
            <person name="Haryono M."/>
            <person name="Chou L."/>
            <person name="Lin Y.-C."/>
            <person name="Lai E.-M."/>
            <person name="Kuo C.-H."/>
        </authorList>
    </citation>
    <scope>NUCLEOTIDE SEQUENCE [LARGE SCALE GENOMIC DNA]</scope>
    <source>
        <strain evidence="3 5">CFBP5473</strain>
    </source>
</reference>
<evidence type="ECO:0000256" key="1">
    <source>
        <dbReference type="SAM" id="MobiDB-lite"/>
    </source>
</evidence>
<evidence type="ECO:0000313" key="4">
    <source>
        <dbReference type="EMBL" id="QYA09949.1"/>
    </source>
</evidence>
<dbReference type="Proteomes" id="UP000826513">
    <property type="component" value="Chromosome 2"/>
</dbReference>
<dbReference type="AlphaFoldDB" id="A0A4D7DS43"/>
<dbReference type="SUPFAM" id="SSF158634">
    <property type="entry name" value="RPA2825-like"/>
    <property type="match status" value="1"/>
</dbReference>
<gene>
    <name evidence="3" type="ORF">CFBP5473_16665</name>
    <name evidence="4" type="ORF">J5285_21670</name>
</gene>
<evidence type="ECO:0000313" key="3">
    <source>
        <dbReference type="EMBL" id="QCI99621.1"/>
    </source>
</evidence>
<feature type="compositionally biased region" description="Low complexity" evidence="1">
    <location>
        <begin position="36"/>
        <end position="46"/>
    </location>
</feature>
<proteinExistence type="predicted"/>
<accession>A0A4D7DS43</accession>
<sequence>MSIFGKIKDAIFGGAAHAEQASPSAAEPTPAPSSIPEPAATTAPPVGGTGQGVPGTSGASAPVPSAPTTAGANQNVDVASQLDAAVKNSGQKLDWKHSIVDLMKALGMDASLAERKELAHELGYTGEADGSAAMNTWLHKALLKKLSENGGKVPAELLD</sequence>
<dbReference type="STRING" id="1367849.GCA_000518585_03224"/>
<name>A0A4D7DS43_9HYPH</name>
<feature type="compositionally biased region" description="Low complexity" evidence="1">
    <location>
        <begin position="56"/>
        <end position="72"/>
    </location>
</feature>
<keyword evidence="6" id="KW-1185">Reference proteome</keyword>
<dbReference type="KEGG" id="alf:CFBP5473_16665"/>
<evidence type="ECO:0000313" key="6">
    <source>
        <dbReference type="Proteomes" id="UP000826513"/>
    </source>
</evidence>
<feature type="compositionally biased region" description="Low complexity" evidence="1">
    <location>
        <begin position="15"/>
        <end position="28"/>
    </location>
</feature>
<dbReference type="EMBL" id="CP039692">
    <property type="protein sequence ID" value="QCI99621.1"/>
    <property type="molecule type" value="Genomic_DNA"/>
</dbReference>
<reference evidence="4 6" key="2">
    <citation type="submission" date="2021-03" db="EMBL/GenBank/DDBJ databases">
        <title>Rapid diversification of plasmids in a genus of pathogenic and nitrogen fixing bacteria.</title>
        <authorList>
            <person name="Weisberg A.J."/>
            <person name="Miller M."/>
            <person name="Ream W."/>
            <person name="Grunwald N.J."/>
            <person name="Chang J.H."/>
        </authorList>
    </citation>
    <scope>NUCLEOTIDE SEQUENCE [LARGE SCALE GENOMIC DNA]</scope>
    <source>
        <strain evidence="4 6">AF3.44</strain>
    </source>
</reference>
<dbReference type="EMBL" id="CP072168">
    <property type="protein sequence ID" value="QYA09949.1"/>
    <property type="molecule type" value="Genomic_DNA"/>
</dbReference>
<dbReference type="Proteomes" id="UP000298545">
    <property type="component" value="Chromosome linear"/>
</dbReference>
<evidence type="ECO:0000259" key="2">
    <source>
        <dbReference type="Pfam" id="PF12200"/>
    </source>
</evidence>
<feature type="region of interest" description="Disordered" evidence="1">
    <location>
        <begin position="15"/>
        <end position="74"/>
    </location>
</feature>
<dbReference type="RefSeq" id="WP_027675934.1">
    <property type="nucleotide sequence ID" value="NZ_CP039692.1"/>
</dbReference>
<dbReference type="InterPro" id="IPR022016">
    <property type="entry name" value="DUF3597"/>
</dbReference>
<feature type="domain" description="DUF3597" evidence="2">
    <location>
        <begin position="3"/>
        <end position="154"/>
    </location>
</feature>
<protein>
    <submittedName>
        <fullName evidence="3">DUF3597 domain-containing protein</fullName>
    </submittedName>
</protein>
<organism evidence="3 5">
    <name type="scientific">Agrobacterium larrymoorei</name>
    <dbReference type="NCBI Taxonomy" id="160699"/>
    <lineage>
        <taxon>Bacteria</taxon>
        <taxon>Pseudomonadati</taxon>
        <taxon>Pseudomonadota</taxon>
        <taxon>Alphaproteobacteria</taxon>
        <taxon>Hyphomicrobiales</taxon>
        <taxon>Rhizobiaceae</taxon>
        <taxon>Rhizobium/Agrobacterium group</taxon>
        <taxon>Agrobacterium</taxon>
    </lineage>
</organism>
<evidence type="ECO:0000313" key="5">
    <source>
        <dbReference type="Proteomes" id="UP000298545"/>
    </source>
</evidence>
<dbReference type="OrthoDB" id="9812045at2"/>